<protein>
    <submittedName>
        <fullName evidence="7">Phosphoketolase</fullName>
    </submittedName>
</protein>
<dbReference type="InParanoid" id="A0A286UIE6"/>
<dbReference type="EMBL" id="NBII01000004">
    <property type="protein sequence ID" value="PAV19318.1"/>
    <property type="molecule type" value="Genomic_DNA"/>
</dbReference>
<dbReference type="PANTHER" id="PTHR31273">
    <property type="entry name" value="PHOSPHOKETOLASE-RELATED"/>
    <property type="match status" value="1"/>
</dbReference>
<dbReference type="SUPFAM" id="SSF52922">
    <property type="entry name" value="TK C-terminal domain-like"/>
    <property type="match status" value="1"/>
</dbReference>
<keyword evidence="3" id="KW-0786">Thiamine pyrophosphate</keyword>
<comment type="similarity">
    <text evidence="2">Belongs to the XFP family.</text>
</comment>
<evidence type="ECO:0000256" key="1">
    <source>
        <dbReference type="ARBA" id="ARBA00001964"/>
    </source>
</evidence>
<dbReference type="InterPro" id="IPR009014">
    <property type="entry name" value="Transketo_C/PFOR_II"/>
</dbReference>
<dbReference type="InterPro" id="IPR018969">
    <property type="entry name" value="Xul5P/Fru6P_PKetolase_C"/>
</dbReference>
<dbReference type="GO" id="GO:0016832">
    <property type="term" value="F:aldehyde-lyase activity"/>
    <property type="evidence" value="ECO:0007669"/>
    <property type="project" value="InterPro"/>
</dbReference>
<dbReference type="FunCoup" id="A0A286UIE6">
    <property type="interactions" value="14"/>
</dbReference>
<evidence type="ECO:0000259" key="6">
    <source>
        <dbReference type="Pfam" id="PF09364"/>
    </source>
</evidence>
<dbReference type="InterPro" id="IPR029061">
    <property type="entry name" value="THDP-binding"/>
</dbReference>
<dbReference type="Gene3D" id="3.40.50.920">
    <property type="match status" value="1"/>
</dbReference>
<dbReference type="InterPro" id="IPR018970">
    <property type="entry name" value="Xul5P/Fru6P_PKetolase_N"/>
</dbReference>
<feature type="domain" description="Xylulose 5-phosphate/Fructose 6-phosphate phosphoketolase C-terminal" evidence="5">
    <location>
        <begin position="421"/>
        <end position="624"/>
    </location>
</feature>
<proteinExistence type="inferred from homology"/>
<dbReference type="PANTHER" id="PTHR31273:SF1">
    <property type="entry name" value="PHOSPHOKETOLASE-RELATED"/>
    <property type="match status" value="1"/>
</dbReference>
<dbReference type="Proteomes" id="UP000217199">
    <property type="component" value="Unassembled WGS sequence"/>
</dbReference>
<evidence type="ECO:0000256" key="3">
    <source>
        <dbReference type="ARBA" id="ARBA00023052"/>
    </source>
</evidence>
<dbReference type="Pfam" id="PF03894">
    <property type="entry name" value="XFP"/>
    <property type="match status" value="1"/>
</dbReference>
<dbReference type="OrthoDB" id="2532903at2759"/>
<dbReference type="GO" id="GO:0005975">
    <property type="term" value="P:carbohydrate metabolic process"/>
    <property type="evidence" value="ECO:0007669"/>
    <property type="project" value="InterPro"/>
</dbReference>
<evidence type="ECO:0000313" key="7">
    <source>
        <dbReference type="EMBL" id="PAV19318.1"/>
    </source>
</evidence>
<organism evidence="7 8">
    <name type="scientific">Pyrrhoderma noxium</name>
    <dbReference type="NCBI Taxonomy" id="2282107"/>
    <lineage>
        <taxon>Eukaryota</taxon>
        <taxon>Fungi</taxon>
        <taxon>Dikarya</taxon>
        <taxon>Basidiomycota</taxon>
        <taxon>Agaricomycotina</taxon>
        <taxon>Agaricomycetes</taxon>
        <taxon>Hymenochaetales</taxon>
        <taxon>Hymenochaetaceae</taxon>
        <taxon>Pyrrhoderma</taxon>
    </lineage>
</organism>
<comment type="cofactor">
    <cofactor evidence="1">
        <name>thiamine diphosphate</name>
        <dbReference type="ChEBI" id="CHEBI:58937"/>
    </cofactor>
</comment>
<evidence type="ECO:0000313" key="8">
    <source>
        <dbReference type="Proteomes" id="UP000217199"/>
    </source>
</evidence>
<dbReference type="PROSITE" id="PS60002">
    <property type="entry name" value="PHOSPHOKETOLASE_1"/>
    <property type="match status" value="1"/>
</dbReference>
<dbReference type="Pfam" id="PF09364">
    <property type="entry name" value="XFP_N"/>
    <property type="match status" value="1"/>
</dbReference>
<accession>A0A286UIE6</accession>
<gene>
    <name evidence="7" type="ORF">PNOK_0425200</name>
</gene>
<evidence type="ECO:0000256" key="2">
    <source>
        <dbReference type="ARBA" id="ARBA00005623"/>
    </source>
</evidence>
<feature type="domain" description="Xylulose 5-phosphate/Fructose 6-phosphate phosphoketolase N-terminal" evidence="6">
    <location>
        <begin position="11"/>
        <end position="86"/>
    </location>
</feature>
<dbReference type="InterPro" id="IPR005593">
    <property type="entry name" value="Xul5P/Fru6P_PKetolase"/>
</dbReference>
<name>A0A286UIE6_9AGAM</name>
<sequence length="628" mass="69858">MTLICYISWVLAMEHQEIFHDAGLAKLISSFSTPGGSHSHINAETPESIHEGGELGYKLSAAFGAVMDKQELIVACVVGDSEAETDDPELTAPYSGYGYQVRLYLKSRKSRDLKGTFGNEIIPWLYNSLTPGEHTFLNYLLMLKLPHPLAFLLDLAANLLNSVPPILLVYIKSFADLALNANPAIITGVPHESILRVIPAVPSKRFLQRKETNGGYNELVTPEWQKIGMQKGIQESYMKRVGEFLLEVIKENPTSFCIFSPDELVSNKLDAVFKETGRNFQWDVAARASGGRIIGILSEHKCQGMVQGCTLTGRTGIFPSYEAFLGIIHTMMVQYAKFVEIAHETKWRKDIGSLNYIETSTWMRQEHNGFSHQNPSFIGAILNLKPAFARLYLPPDANYFLSTVSHCLRTKNYVNLMVGSKQPTPVWLFPEEANEHCIAGASIWKFASTDGGVRPDVVLVGIAVELTFEVLAAAALLRKEVPELRVRVVNVTDSMILGPERSHPHPLLDSDFNALFTADRRIIFNYHGYPGELRGLLFGRPNTGRMEISGYNEEGTTTTLLDMMLANGVSRYHIASAAIRGAALVNERVAVGAQQKVPLFMHRAQKARDYAIQYGQDAPNTYDTPKFE</sequence>
<keyword evidence="4" id="KW-0456">Lyase</keyword>
<dbReference type="Pfam" id="PF09363">
    <property type="entry name" value="XFP_C"/>
    <property type="match status" value="1"/>
</dbReference>
<dbReference type="AlphaFoldDB" id="A0A286UIE6"/>
<dbReference type="STRING" id="2282107.A0A286UIE6"/>
<comment type="caution">
    <text evidence="7">The sequence shown here is derived from an EMBL/GenBank/DDBJ whole genome shotgun (WGS) entry which is preliminary data.</text>
</comment>
<dbReference type="Gene3D" id="3.40.50.970">
    <property type="match status" value="2"/>
</dbReference>
<evidence type="ECO:0000259" key="5">
    <source>
        <dbReference type="Pfam" id="PF09363"/>
    </source>
</evidence>
<reference evidence="7 8" key="1">
    <citation type="journal article" date="2017" name="Mol. Ecol.">
        <title>Comparative and population genomic landscape of Phellinus noxius: A hypervariable fungus causing root rot in trees.</title>
        <authorList>
            <person name="Chung C.L."/>
            <person name="Lee T.J."/>
            <person name="Akiba M."/>
            <person name="Lee H.H."/>
            <person name="Kuo T.H."/>
            <person name="Liu D."/>
            <person name="Ke H.M."/>
            <person name="Yokoi T."/>
            <person name="Roa M.B."/>
            <person name="Lu M.J."/>
            <person name="Chang Y.Y."/>
            <person name="Ann P.J."/>
            <person name="Tsai J.N."/>
            <person name="Chen C.Y."/>
            <person name="Tzean S.S."/>
            <person name="Ota Y."/>
            <person name="Hattori T."/>
            <person name="Sahashi N."/>
            <person name="Liou R.F."/>
            <person name="Kikuchi T."/>
            <person name="Tsai I.J."/>
        </authorList>
    </citation>
    <scope>NUCLEOTIDE SEQUENCE [LARGE SCALE GENOMIC DNA]</scope>
    <source>
        <strain evidence="7 8">FFPRI411160</strain>
    </source>
</reference>
<dbReference type="InterPro" id="IPR019790">
    <property type="entry name" value="Xul5P/Fru6P_PKetolase_CS"/>
</dbReference>
<evidence type="ECO:0000256" key="4">
    <source>
        <dbReference type="ARBA" id="ARBA00023239"/>
    </source>
</evidence>
<dbReference type="SUPFAM" id="SSF52518">
    <property type="entry name" value="Thiamin diphosphate-binding fold (THDP-binding)"/>
    <property type="match status" value="2"/>
</dbReference>
<keyword evidence="8" id="KW-1185">Reference proteome</keyword>